<dbReference type="InterPro" id="IPR008880">
    <property type="entry name" value="Trigger_fac_C"/>
</dbReference>
<comment type="subcellular location">
    <subcellularLocation>
        <location evidence="11">Cytoplasm</location>
    </subcellularLocation>
    <text evidence="11">About half TF is bound to the ribosome near the polypeptide exit tunnel while the other half is free in the cytoplasm.</text>
</comment>
<gene>
    <name evidence="11 15" type="primary">tig</name>
    <name evidence="15" type="ORF">GCM10011487_22760</name>
</gene>
<evidence type="ECO:0000313" key="15">
    <source>
        <dbReference type="EMBL" id="GFE80276.1"/>
    </source>
</evidence>
<dbReference type="FunFam" id="3.10.50.40:FF:000001">
    <property type="entry name" value="Trigger factor"/>
    <property type="match status" value="1"/>
</dbReference>
<comment type="catalytic activity">
    <reaction evidence="1 11 12">
        <text>[protein]-peptidylproline (omega=180) = [protein]-peptidylproline (omega=0)</text>
        <dbReference type="Rhea" id="RHEA:16237"/>
        <dbReference type="Rhea" id="RHEA-COMP:10747"/>
        <dbReference type="Rhea" id="RHEA-COMP:10748"/>
        <dbReference type="ChEBI" id="CHEBI:83833"/>
        <dbReference type="ChEBI" id="CHEBI:83834"/>
        <dbReference type="EC" id="5.2.1.8"/>
    </reaction>
</comment>
<evidence type="ECO:0000256" key="12">
    <source>
        <dbReference type="PROSITE-ProRule" id="PRU00277"/>
    </source>
</evidence>
<evidence type="ECO:0000256" key="7">
    <source>
        <dbReference type="ARBA" id="ARBA00023186"/>
    </source>
</evidence>
<dbReference type="InterPro" id="IPR037041">
    <property type="entry name" value="Trigger_fac_C_sf"/>
</dbReference>
<dbReference type="PROSITE" id="PS50059">
    <property type="entry name" value="FKBP_PPIASE"/>
    <property type="match status" value="1"/>
</dbReference>
<dbReference type="SUPFAM" id="SSF54534">
    <property type="entry name" value="FKBP-like"/>
    <property type="match status" value="1"/>
</dbReference>
<dbReference type="GO" id="GO:0005737">
    <property type="term" value="C:cytoplasm"/>
    <property type="evidence" value="ECO:0007669"/>
    <property type="project" value="UniProtKB-SubCell"/>
</dbReference>
<keyword evidence="16" id="KW-1185">Reference proteome</keyword>
<dbReference type="PANTHER" id="PTHR30560">
    <property type="entry name" value="TRIGGER FACTOR CHAPERONE AND PEPTIDYL-PROLYL CIS/TRANS ISOMERASE"/>
    <property type="match status" value="1"/>
</dbReference>
<dbReference type="RefSeq" id="WP_161811981.1">
    <property type="nucleotide sequence ID" value="NZ_BLJN01000002.1"/>
</dbReference>
<dbReference type="InterPro" id="IPR008881">
    <property type="entry name" value="Trigger_fac_ribosome-bd_bac"/>
</dbReference>
<dbReference type="Gene3D" id="1.10.3120.10">
    <property type="entry name" value="Trigger factor, C-terminal domain"/>
    <property type="match status" value="1"/>
</dbReference>
<evidence type="ECO:0000256" key="4">
    <source>
        <dbReference type="ARBA" id="ARBA00016902"/>
    </source>
</evidence>
<dbReference type="InterPro" id="IPR046357">
    <property type="entry name" value="PPIase_dom_sf"/>
</dbReference>
<dbReference type="GO" id="GO:0003755">
    <property type="term" value="F:peptidyl-prolyl cis-trans isomerase activity"/>
    <property type="evidence" value="ECO:0007669"/>
    <property type="project" value="UniProtKB-UniRule"/>
</dbReference>
<dbReference type="SUPFAM" id="SSF102735">
    <property type="entry name" value="Trigger factor ribosome-binding domain"/>
    <property type="match status" value="1"/>
</dbReference>
<name>A0A829YC96_9GAMM</name>
<organism evidence="15 16">
    <name type="scientific">Steroidobacter agaridevorans</name>
    <dbReference type="NCBI Taxonomy" id="2695856"/>
    <lineage>
        <taxon>Bacteria</taxon>
        <taxon>Pseudomonadati</taxon>
        <taxon>Pseudomonadota</taxon>
        <taxon>Gammaproteobacteria</taxon>
        <taxon>Steroidobacterales</taxon>
        <taxon>Steroidobacteraceae</taxon>
        <taxon>Steroidobacter</taxon>
    </lineage>
</organism>
<dbReference type="SUPFAM" id="SSF109998">
    <property type="entry name" value="Triger factor/SurA peptide-binding domain-like"/>
    <property type="match status" value="1"/>
</dbReference>
<dbReference type="EMBL" id="BLJN01000002">
    <property type="protein sequence ID" value="GFE80276.1"/>
    <property type="molecule type" value="Genomic_DNA"/>
</dbReference>
<evidence type="ECO:0000256" key="8">
    <source>
        <dbReference type="ARBA" id="ARBA00023235"/>
    </source>
</evidence>
<evidence type="ECO:0000256" key="9">
    <source>
        <dbReference type="ARBA" id="ARBA00023306"/>
    </source>
</evidence>
<dbReference type="HAMAP" id="MF_00303">
    <property type="entry name" value="Trigger_factor_Tig"/>
    <property type="match status" value="1"/>
</dbReference>
<keyword evidence="6 11" id="KW-0697">Rotamase</keyword>
<comment type="similarity">
    <text evidence="2 11 13">Belongs to the FKBP-type PPIase family. Tig subfamily.</text>
</comment>
<evidence type="ECO:0000256" key="13">
    <source>
        <dbReference type="RuleBase" id="RU003914"/>
    </source>
</evidence>
<keyword evidence="11" id="KW-0963">Cytoplasm</keyword>
<dbReference type="GO" id="GO:0015031">
    <property type="term" value="P:protein transport"/>
    <property type="evidence" value="ECO:0007669"/>
    <property type="project" value="UniProtKB-UniRule"/>
</dbReference>
<dbReference type="EC" id="5.2.1.8" evidence="3 11"/>
<dbReference type="InterPro" id="IPR005215">
    <property type="entry name" value="Trig_fac"/>
</dbReference>
<dbReference type="GO" id="GO:0043022">
    <property type="term" value="F:ribosome binding"/>
    <property type="evidence" value="ECO:0007669"/>
    <property type="project" value="TreeGrafter"/>
</dbReference>
<protein>
    <recommendedName>
        <fullName evidence="4 11">Trigger factor</fullName>
        <shortName evidence="11">TF</shortName>
        <ecNumber evidence="3 11">5.2.1.8</ecNumber>
    </recommendedName>
    <alternativeName>
        <fullName evidence="10 11">PPIase</fullName>
    </alternativeName>
</protein>
<accession>A0A829YC96</accession>
<comment type="function">
    <text evidence="11">Involved in protein export. Acts as a chaperone by maintaining the newly synthesized protein in an open conformation. Functions as a peptidyl-prolyl cis-trans isomerase.</text>
</comment>
<evidence type="ECO:0000256" key="2">
    <source>
        <dbReference type="ARBA" id="ARBA00005464"/>
    </source>
</evidence>
<evidence type="ECO:0000256" key="1">
    <source>
        <dbReference type="ARBA" id="ARBA00000971"/>
    </source>
</evidence>
<dbReference type="GO" id="GO:0043335">
    <property type="term" value="P:protein unfolding"/>
    <property type="evidence" value="ECO:0007669"/>
    <property type="project" value="TreeGrafter"/>
</dbReference>
<dbReference type="Gene3D" id="3.10.50.40">
    <property type="match status" value="1"/>
</dbReference>
<reference evidence="16" key="1">
    <citation type="submission" date="2020-01" db="EMBL/GenBank/DDBJ databases">
        <title>'Steroidobacter agaridevorans' sp. nov., agar-degrading bacteria isolated from rhizosphere soils.</title>
        <authorList>
            <person name="Ikenaga M."/>
            <person name="Kataoka M."/>
            <person name="Murouchi A."/>
            <person name="Katsuragi S."/>
            <person name="Sakai M."/>
        </authorList>
    </citation>
    <scope>NUCLEOTIDE SEQUENCE [LARGE SCALE GENOMIC DNA]</scope>
    <source>
        <strain evidence="16">YU21-B</strain>
    </source>
</reference>
<dbReference type="PIRSF" id="PIRSF003095">
    <property type="entry name" value="Trigger_factor"/>
    <property type="match status" value="1"/>
</dbReference>
<comment type="domain">
    <text evidence="11">Consists of 3 domains; the N-terminus binds the ribosome, the middle domain has PPIase activity, while the C-terminus has intrinsic chaperone activity on its own.</text>
</comment>
<keyword evidence="8 11" id="KW-0413">Isomerase</keyword>
<evidence type="ECO:0000256" key="10">
    <source>
        <dbReference type="ARBA" id="ARBA00029986"/>
    </source>
</evidence>
<dbReference type="InterPro" id="IPR036611">
    <property type="entry name" value="Trigger_fac_ribosome-bd_sf"/>
</dbReference>
<dbReference type="GO" id="GO:0051301">
    <property type="term" value="P:cell division"/>
    <property type="evidence" value="ECO:0007669"/>
    <property type="project" value="UniProtKB-KW"/>
</dbReference>
<dbReference type="Pfam" id="PF00254">
    <property type="entry name" value="FKBP_C"/>
    <property type="match status" value="1"/>
</dbReference>
<keyword evidence="7 11" id="KW-0143">Chaperone</keyword>
<feature type="domain" description="PPIase FKBP-type" evidence="14">
    <location>
        <begin position="161"/>
        <end position="245"/>
    </location>
</feature>
<dbReference type="GO" id="GO:0051083">
    <property type="term" value="P:'de novo' cotranslational protein folding"/>
    <property type="evidence" value="ECO:0007669"/>
    <property type="project" value="TreeGrafter"/>
</dbReference>
<dbReference type="Pfam" id="PF05697">
    <property type="entry name" value="Trigger_N"/>
    <property type="match status" value="1"/>
</dbReference>
<keyword evidence="9 11" id="KW-0131">Cell cycle</keyword>
<evidence type="ECO:0000259" key="14">
    <source>
        <dbReference type="PROSITE" id="PS50059"/>
    </source>
</evidence>
<dbReference type="PANTHER" id="PTHR30560:SF3">
    <property type="entry name" value="TRIGGER FACTOR-LIKE PROTEIN TIG, CHLOROPLASTIC"/>
    <property type="match status" value="1"/>
</dbReference>
<keyword evidence="5 11" id="KW-0132">Cell division</keyword>
<dbReference type="Proteomes" id="UP000445000">
    <property type="component" value="Unassembled WGS sequence"/>
</dbReference>
<dbReference type="Pfam" id="PF05698">
    <property type="entry name" value="Trigger_C"/>
    <property type="match status" value="1"/>
</dbReference>
<dbReference type="NCBIfam" id="TIGR00115">
    <property type="entry name" value="tig"/>
    <property type="match status" value="1"/>
</dbReference>
<evidence type="ECO:0000256" key="3">
    <source>
        <dbReference type="ARBA" id="ARBA00013194"/>
    </source>
</evidence>
<evidence type="ECO:0000256" key="6">
    <source>
        <dbReference type="ARBA" id="ARBA00023110"/>
    </source>
</evidence>
<evidence type="ECO:0000256" key="5">
    <source>
        <dbReference type="ARBA" id="ARBA00022618"/>
    </source>
</evidence>
<dbReference type="Gene3D" id="3.30.70.1050">
    <property type="entry name" value="Trigger factor ribosome-binding domain"/>
    <property type="match status" value="1"/>
</dbReference>
<sequence length="430" mass="47990">MQVSVESTGALERRMEVQVPAERVEKAVDERLQRMSRTVRLKGFRPGKVPVKVVRQQFGQQVRQEVLGDVMQSTFNEAVVQEKLTPAGGPRIEPINLEQGADLKYRAIFEVLPQIEIKGVESLSVERPAATVSTADVDAMIQNLREQRPSYSEVQREAKDTDRVTIDFDGTIDGTPFEGGKAENFPVDLGAGRMLADFEAGLRGAKPGDKKDIEMTFPANYAANLAGKQAKFAVTVHKVEERQLPELNDEFAKVYGVEEGGIERLRSEVQENMERELGEAIKARVKKQVLDGLLAANPIELPKSMVDAQVRELQLDAARRMGARDASQIPPPEGFQEPARRRVALSLLIGEVIRNANIQVDQAQVQSRFEELAAQYPDQGQALQQYRSNPQFRRQMEAAVLEDQVIDWLAQRAQVADKPSTFKEIMNFGA</sequence>
<dbReference type="InterPro" id="IPR001179">
    <property type="entry name" value="PPIase_FKBP_dom"/>
</dbReference>
<comment type="caution">
    <text evidence="15">The sequence shown here is derived from an EMBL/GenBank/DDBJ whole genome shotgun (WGS) entry which is preliminary data.</text>
</comment>
<dbReference type="InterPro" id="IPR027304">
    <property type="entry name" value="Trigger_fact/SurA_dom_sf"/>
</dbReference>
<dbReference type="GO" id="GO:0044183">
    <property type="term" value="F:protein folding chaperone"/>
    <property type="evidence" value="ECO:0007669"/>
    <property type="project" value="TreeGrafter"/>
</dbReference>
<evidence type="ECO:0000313" key="16">
    <source>
        <dbReference type="Proteomes" id="UP000445000"/>
    </source>
</evidence>
<dbReference type="AlphaFoldDB" id="A0A829YC96"/>
<evidence type="ECO:0000256" key="11">
    <source>
        <dbReference type="HAMAP-Rule" id="MF_00303"/>
    </source>
</evidence>
<proteinExistence type="inferred from homology"/>